<dbReference type="Proteomes" id="UP000612585">
    <property type="component" value="Unassembled WGS sequence"/>
</dbReference>
<reference evidence="1" key="1">
    <citation type="submission" date="2021-01" db="EMBL/GenBank/DDBJ databases">
        <title>Whole genome shotgun sequence of Virgisporangium aurantiacum NBRC 16421.</title>
        <authorList>
            <person name="Komaki H."/>
            <person name="Tamura T."/>
        </authorList>
    </citation>
    <scope>NUCLEOTIDE SEQUENCE</scope>
    <source>
        <strain evidence="1">NBRC 16421</strain>
    </source>
</reference>
<evidence type="ECO:0000313" key="1">
    <source>
        <dbReference type="EMBL" id="GIJ61866.1"/>
    </source>
</evidence>
<dbReference type="GO" id="GO:0003677">
    <property type="term" value="F:DNA binding"/>
    <property type="evidence" value="ECO:0007669"/>
    <property type="project" value="InterPro"/>
</dbReference>
<comment type="caution">
    <text evidence="1">The sequence shown here is derived from an EMBL/GenBank/DDBJ whole genome shotgun (WGS) entry which is preliminary data.</text>
</comment>
<proteinExistence type="predicted"/>
<protein>
    <submittedName>
        <fullName evidence="1">Uncharacterized protein</fullName>
    </submittedName>
</protein>
<dbReference type="AlphaFoldDB" id="A0A8J3ZHZ1"/>
<evidence type="ECO:0000313" key="2">
    <source>
        <dbReference type="Proteomes" id="UP000612585"/>
    </source>
</evidence>
<dbReference type="EMBL" id="BOPG01000071">
    <property type="protein sequence ID" value="GIJ61866.1"/>
    <property type="molecule type" value="Genomic_DNA"/>
</dbReference>
<dbReference type="SUPFAM" id="SSF47413">
    <property type="entry name" value="lambda repressor-like DNA-binding domains"/>
    <property type="match status" value="1"/>
</dbReference>
<sequence>MSVYRVRVTDLPPFGARLARLLEHRGLRAAGLAEAAGVLLARIDAVLGGGVPDDPLLRRLAPTLGLHAADLFLIAARGVPDDLAPAELNGSDEVGSLLIWGAHTMDVQARARLRRFVDGLPSRARPRTRPFPSDGRRSVTPGLILRRLLSNRNIRINGVLLQELGGGRHLDTETYALACAGRLPLDDDCVNAFARVTAIPVGELAALLGLRVAELPWDMRYPWPADLVELAWAARRLDDEQLRAALHYRDGLRNAGGC</sequence>
<accession>A0A8J3ZHZ1</accession>
<keyword evidence="2" id="KW-1185">Reference proteome</keyword>
<organism evidence="1 2">
    <name type="scientific">Virgisporangium aurantiacum</name>
    <dbReference type="NCBI Taxonomy" id="175570"/>
    <lineage>
        <taxon>Bacteria</taxon>
        <taxon>Bacillati</taxon>
        <taxon>Actinomycetota</taxon>
        <taxon>Actinomycetes</taxon>
        <taxon>Micromonosporales</taxon>
        <taxon>Micromonosporaceae</taxon>
        <taxon>Virgisporangium</taxon>
    </lineage>
</organism>
<name>A0A8J3ZHZ1_9ACTN</name>
<dbReference type="InterPro" id="IPR010982">
    <property type="entry name" value="Lambda_DNA-bd_dom_sf"/>
</dbReference>
<gene>
    <name evidence="1" type="ORF">Vau01_093820</name>
</gene>